<dbReference type="Proteomes" id="UP000319383">
    <property type="component" value="Chromosome"/>
</dbReference>
<keyword evidence="8" id="KW-1185">Reference proteome</keyword>
<evidence type="ECO:0000256" key="2">
    <source>
        <dbReference type="ARBA" id="ARBA00009477"/>
    </source>
</evidence>
<comment type="similarity">
    <text evidence="2">Belongs to the membrane fusion protein (MFP) (TC 8.A.1) family.</text>
</comment>
<dbReference type="EMBL" id="CP036276">
    <property type="protein sequence ID" value="QDU47365.1"/>
    <property type="molecule type" value="Genomic_DNA"/>
</dbReference>
<dbReference type="PANTHER" id="PTHR30158">
    <property type="entry name" value="ACRA/E-RELATED COMPONENT OF DRUG EFFLUX TRANSPORTER"/>
    <property type="match status" value="1"/>
</dbReference>
<name>A0A517ZY35_9PLAN</name>
<dbReference type="Pfam" id="PF25967">
    <property type="entry name" value="RND-MFP_C"/>
    <property type="match status" value="1"/>
</dbReference>
<accession>A0A517ZY35</accession>
<evidence type="ECO:0000259" key="3">
    <source>
        <dbReference type="Pfam" id="PF25876"/>
    </source>
</evidence>
<comment type="subcellular location">
    <subcellularLocation>
        <location evidence="1">Cell envelope</location>
    </subcellularLocation>
</comment>
<dbReference type="GO" id="GO:0046677">
    <property type="term" value="P:response to antibiotic"/>
    <property type="evidence" value="ECO:0007669"/>
    <property type="project" value="TreeGrafter"/>
</dbReference>
<evidence type="ECO:0000313" key="7">
    <source>
        <dbReference type="EMBL" id="QDU47365.1"/>
    </source>
</evidence>
<dbReference type="NCBIfam" id="TIGR01730">
    <property type="entry name" value="RND_mfp"/>
    <property type="match status" value="1"/>
</dbReference>
<dbReference type="GO" id="GO:0030313">
    <property type="term" value="C:cell envelope"/>
    <property type="evidence" value="ECO:0007669"/>
    <property type="project" value="UniProtKB-SubCell"/>
</dbReference>
<gene>
    <name evidence="7" type="primary">bepF_2</name>
    <name evidence="7" type="ORF">Mal52_58940</name>
</gene>
<dbReference type="Pfam" id="PF25944">
    <property type="entry name" value="Beta-barrel_RND"/>
    <property type="match status" value="1"/>
</dbReference>
<evidence type="ECO:0000259" key="5">
    <source>
        <dbReference type="Pfam" id="PF25944"/>
    </source>
</evidence>
<dbReference type="Gene3D" id="1.10.287.470">
    <property type="entry name" value="Helix hairpin bin"/>
    <property type="match status" value="1"/>
</dbReference>
<evidence type="ECO:0000256" key="1">
    <source>
        <dbReference type="ARBA" id="ARBA00004196"/>
    </source>
</evidence>
<dbReference type="Gene3D" id="2.40.420.20">
    <property type="match status" value="1"/>
</dbReference>
<protein>
    <submittedName>
        <fullName evidence="7">Efflux pump periplasmic linker BepF</fullName>
    </submittedName>
</protein>
<feature type="domain" description="Multidrug resistance protein MdtA-like barrel-sandwich hybrid" evidence="4">
    <location>
        <begin position="69"/>
        <end position="206"/>
    </location>
</feature>
<dbReference type="InterPro" id="IPR006143">
    <property type="entry name" value="RND_pump_MFP"/>
</dbReference>
<evidence type="ECO:0000259" key="6">
    <source>
        <dbReference type="Pfam" id="PF25967"/>
    </source>
</evidence>
<dbReference type="KEGG" id="sdyn:Mal52_58940"/>
<organism evidence="7 8">
    <name type="scientific">Symmachiella dynata</name>
    <dbReference type="NCBI Taxonomy" id="2527995"/>
    <lineage>
        <taxon>Bacteria</taxon>
        <taxon>Pseudomonadati</taxon>
        <taxon>Planctomycetota</taxon>
        <taxon>Planctomycetia</taxon>
        <taxon>Planctomycetales</taxon>
        <taxon>Planctomycetaceae</taxon>
        <taxon>Symmachiella</taxon>
    </lineage>
</organism>
<sequence length="402" mass="44002">MRFSWAVGGRWLRACAWGLCLATMGVFGCEGRTVTPVPVPPPEVTVAEPLQREIILSREFSGRVEAKESVEIRARVTGYITEVNFVEGDIVEEGTVLFTIDARPFQEALNSANAEIDRWKAAIAKNESDLARQTQLLKSGAGLQEDFDQAKALVLESKAGLSGAQADVEKAQLNLDFTKVTAPVKGRVGRALVTKGNLITADQTLGTPLTTLVSVTPMYVYFDVDEFTILEVRKQSRIKNPDVPNVPVREQNWPVFIGLANETGFPHEGFIDFVDNQVDTSTGTVRLRGKFVNTDEYLRAGLFVRVRVPLSDGPQAKLLVPNTAIGTDLNLKYVMVVNAENRVEKRPVELGVLTDDGLQVVESGLSESDWVVINGLQRVRDGGEVNATKGKITPPKLVPESE</sequence>
<evidence type="ECO:0000259" key="4">
    <source>
        <dbReference type="Pfam" id="PF25917"/>
    </source>
</evidence>
<dbReference type="InterPro" id="IPR058626">
    <property type="entry name" value="MdtA-like_b-barrel"/>
</dbReference>
<feature type="domain" description="Multidrug resistance protein MdtA-like beta-barrel" evidence="5">
    <location>
        <begin position="217"/>
        <end position="309"/>
    </location>
</feature>
<dbReference type="InterPro" id="IPR058625">
    <property type="entry name" value="MdtA-like_BSH"/>
</dbReference>
<dbReference type="Pfam" id="PF25876">
    <property type="entry name" value="HH_MFP_RND"/>
    <property type="match status" value="1"/>
</dbReference>
<feature type="domain" description="Multidrug resistance protein MdtA-like C-terminal permuted SH3" evidence="6">
    <location>
        <begin position="318"/>
        <end position="378"/>
    </location>
</feature>
<dbReference type="PROSITE" id="PS51257">
    <property type="entry name" value="PROKAR_LIPOPROTEIN"/>
    <property type="match status" value="1"/>
</dbReference>
<feature type="domain" description="Multidrug resistance protein MdtA-like alpha-helical hairpin" evidence="3">
    <location>
        <begin position="109"/>
        <end position="178"/>
    </location>
</feature>
<dbReference type="InterPro" id="IPR058627">
    <property type="entry name" value="MdtA-like_C"/>
</dbReference>
<dbReference type="Gene3D" id="2.40.50.100">
    <property type="match status" value="1"/>
</dbReference>
<dbReference type="GO" id="GO:0005886">
    <property type="term" value="C:plasma membrane"/>
    <property type="evidence" value="ECO:0007669"/>
    <property type="project" value="TreeGrafter"/>
</dbReference>
<dbReference type="Gene3D" id="2.40.30.170">
    <property type="match status" value="1"/>
</dbReference>
<dbReference type="PANTHER" id="PTHR30158:SF10">
    <property type="entry name" value="CATION EFFLUX PUMP"/>
    <property type="match status" value="1"/>
</dbReference>
<reference evidence="7 8" key="1">
    <citation type="submission" date="2019-02" db="EMBL/GenBank/DDBJ databases">
        <title>Deep-cultivation of Planctomycetes and their phenomic and genomic characterization uncovers novel biology.</title>
        <authorList>
            <person name="Wiegand S."/>
            <person name="Jogler M."/>
            <person name="Boedeker C."/>
            <person name="Pinto D."/>
            <person name="Vollmers J."/>
            <person name="Rivas-Marin E."/>
            <person name="Kohn T."/>
            <person name="Peeters S.H."/>
            <person name="Heuer A."/>
            <person name="Rast P."/>
            <person name="Oberbeckmann S."/>
            <person name="Bunk B."/>
            <person name="Jeske O."/>
            <person name="Meyerdierks A."/>
            <person name="Storesund J.E."/>
            <person name="Kallscheuer N."/>
            <person name="Luecker S."/>
            <person name="Lage O.M."/>
            <person name="Pohl T."/>
            <person name="Merkel B.J."/>
            <person name="Hornburger P."/>
            <person name="Mueller R.-W."/>
            <person name="Bruemmer F."/>
            <person name="Labrenz M."/>
            <person name="Spormann A.M."/>
            <person name="Op den Camp H."/>
            <person name="Overmann J."/>
            <person name="Amann R."/>
            <person name="Jetten M.S.M."/>
            <person name="Mascher T."/>
            <person name="Medema M.H."/>
            <person name="Devos D.P."/>
            <person name="Kaster A.-K."/>
            <person name="Ovreas L."/>
            <person name="Rohde M."/>
            <person name="Galperin M.Y."/>
            <person name="Jogler C."/>
        </authorList>
    </citation>
    <scope>NUCLEOTIDE SEQUENCE [LARGE SCALE GENOMIC DNA]</scope>
    <source>
        <strain evidence="7 8">Mal52</strain>
    </source>
</reference>
<dbReference type="Pfam" id="PF25917">
    <property type="entry name" value="BSH_RND"/>
    <property type="match status" value="1"/>
</dbReference>
<dbReference type="GO" id="GO:0022857">
    <property type="term" value="F:transmembrane transporter activity"/>
    <property type="evidence" value="ECO:0007669"/>
    <property type="project" value="InterPro"/>
</dbReference>
<dbReference type="AlphaFoldDB" id="A0A517ZY35"/>
<dbReference type="SUPFAM" id="SSF111369">
    <property type="entry name" value="HlyD-like secretion proteins"/>
    <property type="match status" value="1"/>
</dbReference>
<proteinExistence type="inferred from homology"/>
<dbReference type="InterPro" id="IPR058624">
    <property type="entry name" value="MdtA-like_HH"/>
</dbReference>
<evidence type="ECO:0000313" key="8">
    <source>
        <dbReference type="Proteomes" id="UP000319383"/>
    </source>
</evidence>